<dbReference type="PANTHER" id="PTHR11938:SF133">
    <property type="entry name" value="GLUTAMATE SYNTHASE (NADH)"/>
    <property type="match status" value="1"/>
</dbReference>
<comment type="pathway">
    <text evidence="14">Amino-acid biosynthesis.</text>
</comment>
<evidence type="ECO:0000256" key="10">
    <source>
        <dbReference type="ARBA" id="ARBA00023004"/>
    </source>
</evidence>
<dbReference type="SUPFAM" id="SSF51395">
    <property type="entry name" value="FMN-linked oxidoreductases"/>
    <property type="match status" value="1"/>
</dbReference>
<evidence type="ECO:0000256" key="12">
    <source>
        <dbReference type="ARBA" id="ARBA00023164"/>
    </source>
</evidence>
<keyword evidence="11" id="KW-0411">Iron-sulfur</keyword>
<keyword evidence="9" id="KW-0560">Oxidoreductase</keyword>
<dbReference type="PANTHER" id="PTHR11938">
    <property type="entry name" value="FAD NADPH DEHYDROGENASE/OXIDOREDUCTASE"/>
    <property type="match status" value="1"/>
</dbReference>
<dbReference type="GO" id="GO:0015930">
    <property type="term" value="F:glutamate synthase activity"/>
    <property type="evidence" value="ECO:0007669"/>
    <property type="project" value="InterPro"/>
</dbReference>
<sequence>MSDQQKRPLKFGYPEKTGLYDPAQEKDSCGVGFVANIKGVPSRQIMLDAYHINSRMDHRGGCGFEANTGDGAGILIATPHSFFQKIAQEELSSELPPAGQYAVGNIFLPVEKGERETCRRVINEIIAEENQLLVGWREVPLDPDGAGVGPAARMAQPQIEQLFIAAAEGLEQDQFERKLYVIRKRFTHRLRNDESLAERKQLFACSLSTKVIVYKGMLTPGQLFPFYHDLTNHAFETHLAMVHSRFSTNTFPSWDRAQPNRFMSHNGEINTLMGNVNSMAARQGKLATDVFGDRLKDIFPVIDADCSDSGSFDAVLEFLLLSGRSLAEATMMMIPEAWQSDINMGQEKKDFYEYHSALMEPWDGPASIVFSDGHYIGAVLDRNGLRPSRYYVTHDNKCIMASEVGVLDVDPANVKLKGRLQPGKMFLLDFEEGRLIPDEELKQNISNKRPYREWLAQQKVMLQDITSISEAHSLDAEDTLQRMQAFGYTTETMQFMLIPLVTEARDPLGSMGNDSALACLSDKPRMIYDYFKQLFAQVTNPAIDSIREEVVMSLSCFIGPEGNLVETTPEQAHRLSIDHPILSNQQLTNIQHMDCQGMRSRVIDISYNAVEENGYLNTIDRICEEATQAIAEGFSFIILSDRFMSKSHIPLSALIACGAVHHHLVRNEQRTQIGIIVETGEAREVHHHCLLAGYGADAINPYLAFEALWQANKEKLLGEMYSSEDALVAGYKKGIAKGMLKVMAKMGISTLQSYKGAQIFEAVGLAGEIIDKCFCGTASRVQGVNFDVLIDESHRRHTIGYPTKEGDVISVLNNPGDFHWRFGGDLHMWNPNTIFNLQIAARNNNVEAYSEFARHANEEATRRCAFRGLLKFRTDVNESIPLDKVEPASEIVKRFATGAMSFGSISQESHESLAIAMNRLGGKSNTGEGGEDSARFNPLPNGDSKRSAIKQVASGRFGVTAWYLTNADELQIKIAQGAKPGEGGELPGRKVDEQIARIRHSTPGVGLISPPPHHDIYSIEDIAQLIHDLKNANREARISVKLVSEIGVGTIAAGVTKAKTDHLVIAGHDGGTGASPLTSIKHAGLPWELGIAETHQTLVMNNLRSRVALQTDGQLKTGRDIAIAALLGAEEFGFSTAPLITLGCIMMRKCHLNTCPVGVATQDPELRKKFKGKPEHLVNYMFMVAEELRGIMARIGVSTVNEMIGRVDLLDTDHAIDHWKAKGLDLSAILEPAQVVFEGTKFYCVQQQDHGLDKALDNELIRLAAPALEKGEKVFIEHEIINTNRVVGTMLSNEVCKKWKA</sequence>
<dbReference type="Gene3D" id="3.60.20.10">
    <property type="entry name" value="Glutamine Phosphoribosylpyrophosphate, subunit 1, domain 1"/>
    <property type="match status" value="1"/>
</dbReference>
<dbReference type="SUPFAM" id="SSF56235">
    <property type="entry name" value="N-terminal nucleophile aminohydrolases (Ntn hydrolases)"/>
    <property type="match status" value="1"/>
</dbReference>
<dbReference type="InterPro" id="IPR029055">
    <property type="entry name" value="Ntn_hydrolases_N"/>
</dbReference>
<dbReference type="Gene3D" id="3.20.20.70">
    <property type="entry name" value="Aldolase class I"/>
    <property type="match status" value="2"/>
</dbReference>
<keyword evidence="7" id="KW-0479">Metal-binding</keyword>
<dbReference type="InterPro" id="IPR036485">
    <property type="entry name" value="Glu_synth_asu_C_sf"/>
</dbReference>
<dbReference type="GO" id="GO:0051538">
    <property type="term" value="F:3 iron, 4 sulfur cluster binding"/>
    <property type="evidence" value="ECO:0007669"/>
    <property type="project" value="UniProtKB-KW"/>
</dbReference>
<protein>
    <recommendedName>
        <fullName evidence="16">Glutamine amidotransferase type-2 domain-containing protein</fullName>
    </recommendedName>
</protein>
<dbReference type="Pfam" id="PF01645">
    <property type="entry name" value="Glu_synthase"/>
    <property type="match status" value="1"/>
</dbReference>
<keyword evidence="5" id="KW-0285">Flavoprotein</keyword>
<reference evidence="17" key="1">
    <citation type="submission" date="2018-05" db="EMBL/GenBank/DDBJ databases">
        <authorList>
            <person name="Lanie J.A."/>
            <person name="Ng W.-L."/>
            <person name="Kazmierczak K.M."/>
            <person name="Andrzejewski T.M."/>
            <person name="Davidsen T.M."/>
            <person name="Wayne K.J."/>
            <person name="Tettelin H."/>
            <person name="Glass J.I."/>
            <person name="Rusch D."/>
            <person name="Podicherti R."/>
            <person name="Tsui H.-C.T."/>
            <person name="Winkler M.E."/>
        </authorList>
    </citation>
    <scope>NUCLEOTIDE SEQUENCE</scope>
</reference>
<dbReference type="FunFam" id="3.20.20.70:FF:000053">
    <property type="entry name" value="Glutamate synthase large subunit"/>
    <property type="match status" value="1"/>
</dbReference>
<feature type="domain" description="Glutamine amidotransferase type-2" evidence="16">
    <location>
        <begin position="29"/>
        <end position="431"/>
    </location>
</feature>
<proteinExistence type="inferred from homology"/>
<dbReference type="CDD" id="cd02808">
    <property type="entry name" value="GltS_FMN"/>
    <property type="match status" value="1"/>
</dbReference>
<evidence type="ECO:0000256" key="5">
    <source>
        <dbReference type="ARBA" id="ARBA00022630"/>
    </source>
</evidence>
<evidence type="ECO:0000256" key="11">
    <source>
        <dbReference type="ARBA" id="ARBA00023014"/>
    </source>
</evidence>
<organism evidence="17">
    <name type="scientific">marine metagenome</name>
    <dbReference type="NCBI Taxonomy" id="408172"/>
    <lineage>
        <taxon>unclassified sequences</taxon>
        <taxon>metagenomes</taxon>
        <taxon>ecological metagenomes</taxon>
    </lineage>
</organism>
<evidence type="ECO:0000256" key="8">
    <source>
        <dbReference type="ARBA" id="ARBA00022962"/>
    </source>
</evidence>
<keyword evidence="12" id="KW-0314">Glutamate biosynthesis</keyword>
<dbReference type="Pfam" id="PF04898">
    <property type="entry name" value="Glu_syn_central"/>
    <property type="match status" value="1"/>
</dbReference>
<keyword evidence="6" id="KW-0288">FMN</keyword>
<accession>A0A381Q011</accession>
<keyword evidence="10" id="KW-0408">Iron</keyword>
<dbReference type="InterPro" id="IPR006982">
    <property type="entry name" value="Glu_synth_centr_N"/>
</dbReference>
<comment type="cofactor">
    <cofactor evidence="2">
        <name>[3Fe-4S] cluster</name>
        <dbReference type="ChEBI" id="CHEBI:21137"/>
    </cofactor>
</comment>
<evidence type="ECO:0000256" key="4">
    <source>
        <dbReference type="ARBA" id="ARBA00022605"/>
    </source>
</evidence>
<evidence type="ECO:0000256" key="1">
    <source>
        <dbReference type="ARBA" id="ARBA00001917"/>
    </source>
</evidence>
<comment type="similarity">
    <text evidence="3">Belongs to the glutamate synthase family.</text>
</comment>
<name>A0A381Q011_9ZZZZ</name>
<dbReference type="GO" id="GO:0046872">
    <property type="term" value="F:metal ion binding"/>
    <property type="evidence" value="ECO:0007669"/>
    <property type="project" value="UniProtKB-KW"/>
</dbReference>
<evidence type="ECO:0000256" key="14">
    <source>
        <dbReference type="ARBA" id="ARBA00029440"/>
    </source>
</evidence>
<gene>
    <name evidence="17" type="ORF">METZ01_LOCUS24421</name>
</gene>
<feature type="region of interest" description="Disordered" evidence="15">
    <location>
        <begin position="920"/>
        <end position="944"/>
    </location>
</feature>
<dbReference type="InterPro" id="IPR017932">
    <property type="entry name" value="GATase_2_dom"/>
</dbReference>
<evidence type="ECO:0000256" key="13">
    <source>
        <dbReference type="ARBA" id="ARBA00023291"/>
    </source>
</evidence>
<dbReference type="InterPro" id="IPR050711">
    <property type="entry name" value="ET-N_metabolism_enzyme"/>
</dbReference>
<dbReference type="PROSITE" id="PS51278">
    <property type="entry name" value="GATASE_TYPE_2"/>
    <property type="match status" value="1"/>
</dbReference>
<dbReference type="Gene3D" id="2.160.20.60">
    <property type="entry name" value="Glutamate synthase, alpha subunit, C-terminal domain"/>
    <property type="match status" value="1"/>
</dbReference>
<evidence type="ECO:0000256" key="6">
    <source>
        <dbReference type="ARBA" id="ARBA00022643"/>
    </source>
</evidence>
<dbReference type="EMBL" id="UINC01001126">
    <property type="protein sequence ID" value="SUZ71567.1"/>
    <property type="molecule type" value="Genomic_DNA"/>
</dbReference>
<feature type="non-terminal residue" evidence="17">
    <location>
        <position position="1301"/>
    </location>
</feature>
<dbReference type="GO" id="GO:0019676">
    <property type="term" value="P:ammonia assimilation cycle"/>
    <property type="evidence" value="ECO:0007669"/>
    <property type="project" value="TreeGrafter"/>
</dbReference>
<dbReference type="InterPro" id="IPR002932">
    <property type="entry name" value="Glu_synthdom"/>
</dbReference>
<comment type="cofactor">
    <cofactor evidence="1">
        <name>FMN</name>
        <dbReference type="ChEBI" id="CHEBI:58210"/>
    </cofactor>
</comment>
<dbReference type="GO" id="GO:0006537">
    <property type="term" value="P:glutamate biosynthetic process"/>
    <property type="evidence" value="ECO:0007669"/>
    <property type="project" value="UniProtKB-KW"/>
</dbReference>
<keyword evidence="13" id="KW-0003">3Fe-4S</keyword>
<dbReference type="CDD" id="cd00713">
    <property type="entry name" value="GltS"/>
    <property type="match status" value="1"/>
</dbReference>
<evidence type="ECO:0000313" key="17">
    <source>
        <dbReference type="EMBL" id="SUZ71567.1"/>
    </source>
</evidence>
<dbReference type="SUPFAM" id="SSF69336">
    <property type="entry name" value="Alpha subunit of glutamate synthase, C-terminal domain"/>
    <property type="match status" value="1"/>
</dbReference>
<evidence type="ECO:0000256" key="9">
    <source>
        <dbReference type="ARBA" id="ARBA00023002"/>
    </source>
</evidence>
<evidence type="ECO:0000256" key="3">
    <source>
        <dbReference type="ARBA" id="ARBA00009716"/>
    </source>
</evidence>
<evidence type="ECO:0000259" key="16">
    <source>
        <dbReference type="PROSITE" id="PS51278"/>
    </source>
</evidence>
<keyword evidence="4" id="KW-0028">Amino-acid biosynthesis</keyword>
<evidence type="ECO:0000256" key="7">
    <source>
        <dbReference type="ARBA" id="ARBA00022723"/>
    </source>
</evidence>
<keyword evidence="8" id="KW-0315">Glutamine amidotransferase</keyword>
<dbReference type="FunFam" id="3.60.20.10:FF:000001">
    <property type="entry name" value="Glutamate synthase, large subunit"/>
    <property type="match status" value="1"/>
</dbReference>
<dbReference type="FunFam" id="3.20.20.70:FF:000031">
    <property type="entry name" value="Glutamate synthase 1 [NADH]"/>
    <property type="match status" value="1"/>
</dbReference>
<dbReference type="InterPro" id="IPR013785">
    <property type="entry name" value="Aldolase_TIM"/>
</dbReference>
<dbReference type="Pfam" id="PF00310">
    <property type="entry name" value="GATase_2"/>
    <property type="match status" value="1"/>
</dbReference>
<evidence type="ECO:0000256" key="2">
    <source>
        <dbReference type="ARBA" id="ARBA00001927"/>
    </source>
</evidence>
<dbReference type="NCBIfam" id="NF008730">
    <property type="entry name" value="PRK11750.1"/>
    <property type="match status" value="1"/>
</dbReference>
<evidence type="ECO:0000256" key="15">
    <source>
        <dbReference type="SAM" id="MobiDB-lite"/>
    </source>
</evidence>